<evidence type="ECO:0000259" key="2">
    <source>
        <dbReference type="Pfam" id="PF01523"/>
    </source>
</evidence>
<dbReference type="GO" id="GO:0005829">
    <property type="term" value="C:cytosol"/>
    <property type="evidence" value="ECO:0007669"/>
    <property type="project" value="TreeGrafter"/>
</dbReference>
<name>A0A8J7F3Z0_9CYAN</name>
<evidence type="ECO:0000313" key="4">
    <source>
        <dbReference type="EMBL" id="MBE9211929.1"/>
    </source>
</evidence>
<organism evidence="4 5">
    <name type="scientific">Plectonema cf. radiosum LEGE 06105</name>
    <dbReference type="NCBI Taxonomy" id="945769"/>
    <lineage>
        <taxon>Bacteria</taxon>
        <taxon>Bacillati</taxon>
        <taxon>Cyanobacteriota</taxon>
        <taxon>Cyanophyceae</taxon>
        <taxon>Oscillatoriophycideae</taxon>
        <taxon>Oscillatoriales</taxon>
        <taxon>Microcoleaceae</taxon>
        <taxon>Plectonema</taxon>
    </lineage>
</organism>
<dbReference type="PANTHER" id="PTHR43421:SF1">
    <property type="entry name" value="METALLOPROTEASE PMBA"/>
    <property type="match status" value="1"/>
</dbReference>
<accession>A0A8J7F3Z0</accession>
<dbReference type="InterPro" id="IPR047657">
    <property type="entry name" value="PmbA"/>
</dbReference>
<comment type="similarity">
    <text evidence="1">Belongs to the peptidase U62 family.</text>
</comment>
<gene>
    <name evidence="4" type="ORF">IQ247_04200</name>
</gene>
<dbReference type="Pfam" id="PF01523">
    <property type="entry name" value="PmbA_TldD_1st"/>
    <property type="match status" value="1"/>
</dbReference>
<evidence type="ECO:0000259" key="3">
    <source>
        <dbReference type="Pfam" id="PF19289"/>
    </source>
</evidence>
<dbReference type="Proteomes" id="UP000620559">
    <property type="component" value="Unassembled WGS sequence"/>
</dbReference>
<evidence type="ECO:0000313" key="5">
    <source>
        <dbReference type="Proteomes" id="UP000620559"/>
    </source>
</evidence>
<dbReference type="AlphaFoldDB" id="A0A8J7F3Z0"/>
<dbReference type="RefSeq" id="WP_193917379.1">
    <property type="nucleotide sequence ID" value="NZ_JADEWL010000008.1"/>
</dbReference>
<dbReference type="GO" id="GO:0008237">
    <property type="term" value="F:metallopeptidase activity"/>
    <property type="evidence" value="ECO:0007669"/>
    <property type="project" value="InterPro"/>
</dbReference>
<dbReference type="InterPro" id="IPR036059">
    <property type="entry name" value="TldD/PmbA_sf"/>
</dbReference>
<reference evidence="4" key="1">
    <citation type="submission" date="2020-10" db="EMBL/GenBank/DDBJ databases">
        <authorList>
            <person name="Castelo-Branco R."/>
            <person name="Eusebio N."/>
            <person name="Adriana R."/>
            <person name="Vieira A."/>
            <person name="Brugerolle De Fraissinette N."/>
            <person name="Rezende De Castro R."/>
            <person name="Schneider M.P."/>
            <person name="Vasconcelos V."/>
            <person name="Leao P.N."/>
        </authorList>
    </citation>
    <scope>NUCLEOTIDE SEQUENCE</scope>
    <source>
        <strain evidence="4">LEGE 06105</strain>
    </source>
</reference>
<protein>
    <submittedName>
        <fullName evidence="4">TldD/PmbA family protein</fullName>
    </submittedName>
</protein>
<dbReference type="InterPro" id="IPR045569">
    <property type="entry name" value="Metalloprtase-TldD/E_C"/>
</dbReference>
<dbReference type="PANTHER" id="PTHR43421">
    <property type="entry name" value="METALLOPROTEASE PMBA"/>
    <property type="match status" value="1"/>
</dbReference>
<comment type="caution">
    <text evidence="4">The sequence shown here is derived from an EMBL/GenBank/DDBJ whole genome shotgun (WGS) entry which is preliminary data.</text>
</comment>
<dbReference type="SUPFAM" id="SSF111283">
    <property type="entry name" value="Putative modulator of DNA gyrase, PmbA/TldD"/>
    <property type="match status" value="1"/>
</dbReference>
<dbReference type="Pfam" id="PF19289">
    <property type="entry name" value="PmbA_TldD_3rd"/>
    <property type="match status" value="1"/>
</dbReference>
<sequence length="432" mass="46902">MTNDLTEQLLEVAMKSGATAAEVYQSRSLSKPVFFEANRLKQLESNQSTGTALRLWYEGRPGLTVANGPVEAHMMVERAIALSKLNQPEKVELTSNSQVVYPDLGESIPAETLVDWGKQTIALIRDVYPDVICNGDWECDIETTRLMNTQGLDSHYTDTTLSCYISAEWVRGDDFLSVADGQTERGKLNPETVAQQILQRLNWAQSNVAAPNKRIPVLFTSKAADMLWGTLQAALNGKLVLEGASPWAERIGKSVVSPSLTIYQDPEAGPYSCPFDDEGTPTKSLIFIQDGILENFYCDRTTGNQLGIATTGNGFRPSLSSYPTPGLFNFLIKPGNGSLLELIEEMDNGLIVDQILGDSGGISGDFSINIDLGYLVENGQVTGRIKDTMVSGNIYTALKQLVKLGGDADWNGSCYTSSLIVDGLSSTGKNNS</sequence>
<evidence type="ECO:0000256" key="1">
    <source>
        <dbReference type="ARBA" id="ARBA00005836"/>
    </source>
</evidence>
<feature type="domain" description="Metalloprotease TldD/E C-terminal" evidence="3">
    <location>
        <begin position="213"/>
        <end position="427"/>
    </location>
</feature>
<keyword evidence="5" id="KW-1185">Reference proteome</keyword>
<dbReference type="Gene3D" id="3.30.2290.10">
    <property type="entry name" value="PmbA/TldD superfamily"/>
    <property type="match status" value="1"/>
</dbReference>
<dbReference type="GO" id="GO:0006508">
    <property type="term" value="P:proteolysis"/>
    <property type="evidence" value="ECO:0007669"/>
    <property type="project" value="InterPro"/>
</dbReference>
<dbReference type="InterPro" id="IPR035068">
    <property type="entry name" value="TldD/PmbA_N"/>
</dbReference>
<dbReference type="EMBL" id="JADEWL010000008">
    <property type="protein sequence ID" value="MBE9211929.1"/>
    <property type="molecule type" value="Genomic_DNA"/>
</dbReference>
<proteinExistence type="inferred from homology"/>
<feature type="domain" description="Metalloprotease TldD/E N-terminal" evidence="2">
    <location>
        <begin position="21"/>
        <end position="82"/>
    </location>
</feature>
<dbReference type="InterPro" id="IPR002510">
    <property type="entry name" value="Metalloprtase-TldD/E_N"/>
</dbReference>